<dbReference type="SUPFAM" id="SSF49482">
    <property type="entry name" value="Aromatic compound dioxygenase"/>
    <property type="match status" value="1"/>
</dbReference>
<feature type="chain" id="PRO_5046582319" description="Aromatic compound dioxygenase" evidence="1">
    <location>
        <begin position="17"/>
        <end position="246"/>
    </location>
</feature>
<evidence type="ECO:0000313" key="3">
    <source>
        <dbReference type="Proteomes" id="UP001465976"/>
    </source>
</evidence>
<sequence length="246" mass="26248">MKFVAIVTLLFGFAAAAPTQLVARECSAEVAAFNLARREKRDINLRRTLYPGLQNLTCVLSPDVPKVNYVANAPVRQDITDGQTGLPLTLDIGVMDVTTCQPMSSAMVEVWGPNALGNYSPTALRGSFQTTSSGIAEFQTVFPGFSSDGANHLNIAVHQSSSLSSPTAHTGQIFFTDRWTDVVSMTAAYTGNTHNRILNAQDPSYAAANKAGYSAIVDIESIQDDWPTGVVGYITVGVNPSQSINA</sequence>
<dbReference type="Gene3D" id="2.60.130.10">
    <property type="entry name" value="Aromatic compound dioxygenase"/>
    <property type="match status" value="1"/>
</dbReference>
<keyword evidence="3" id="KW-1185">Reference proteome</keyword>
<comment type="caution">
    <text evidence="2">The sequence shown here is derived from an EMBL/GenBank/DDBJ whole genome shotgun (WGS) entry which is preliminary data.</text>
</comment>
<keyword evidence="1" id="KW-0732">Signal</keyword>
<dbReference type="EMBL" id="JBAHYK010000124">
    <property type="protein sequence ID" value="KAL0578005.1"/>
    <property type="molecule type" value="Genomic_DNA"/>
</dbReference>
<evidence type="ECO:0000313" key="2">
    <source>
        <dbReference type="EMBL" id="KAL0578005.1"/>
    </source>
</evidence>
<accession>A0ABR3FRD4</accession>
<proteinExistence type="predicted"/>
<dbReference type="PANTHER" id="PTHR34315:SF1">
    <property type="entry name" value="INTRADIOL RING-CLEAVAGE DIOXYGENASES DOMAIN-CONTAINING PROTEIN-RELATED"/>
    <property type="match status" value="1"/>
</dbReference>
<gene>
    <name evidence="2" type="ORF">V5O48_003986</name>
</gene>
<dbReference type="Proteomes" id="UP001465976">
    <property type="component" value="Unassembled WGS sequence"/>
</dbReference>
<organism evidence="2 3">
    <name type="scientific">Marasmius crinis-equi</name>
    <dbReference type="NCBI Taxonomy" id="585013"/>
    <lineage>
        <taxon>Eukaryota</taxon>
        <taxon>Fungi</taxon>
        <taxon>Dikarya</taxon>
        <taxon>Basidiomycota</taxon>
        <taxon>Agaricomycotina</taxon>
        <taxon>Agaricomycetes</taxon>
        <taxon>Agaricomycetidae</taxon>
        <taxon>Agaricales</taxon>
        <taxon>Marasmiineae</taxon>
        <taxon>Marasmiaceae</taxon>
        <taxon>Marasmius</taxon>
    </lineage>
</organism>
<name>A0ABR3FRD4_9AGAR</name>
<protein>
    <recommendedName>
        <fullName evidence="4">Aromatic compound dioxygenase</fullName>
    </recommendedName>
</protein>
<feature type="signal peptide" evidence="1">
    <location>
        <begin position="1"/>
        <end position="16"/>
    </location>
</feature>
<dbReference type="PANTHER" id="PTHR34315">
    <property type="match status" value="1"/>
</dbReference>
<evidence type="ECO:0000256" key="1">
    <source>
        <dbReference type="SAM" id="SignalP"/>
    </source>
</evidence>
<reference evidence="2 3" key="1">
    <citation type="submission" date="2024-02" db="EMBL/GenBank/DDBJ databases">
        <title>A draft genome for the cacao thread blight pathogen Marasmius crinis-equi.</title>
        <authorList>
            <person name="Cohen S.P."/>
            <person name="Baruah I.K."/>
            <person name="Amoako-Attah I."/>
            <person name="Bukari Y."/>
            <person name="Meinhardt L.W."/>
            <person name="Bailey B.A."/>
        </authorList>
    </citation>
    <scope>NUCLEOTIDE SEQUENCE [LARGE SCALE GENOMIC DNA]</scope>
    <source>
        <strain evidence="2 3">GH-76</strain>
    </source>
</reference>
<dbReference type="InterPro" id="IPR015889">
    <property type="entry name" value="Intradiol_dOase_core"/>
</dbReference>
<evidence type="ECO:0008006" key="4">
    <source>
        <dbReference type="Google" id="ProtNLM"/>
    </source>
</evidence>